<dbReference type="GO" id="GO:0006879">
    <property type="term" value="P:intracellular iron ion homeostasis"/>
    <property type="evidence" value="ECO:0007669"/>
    <property type="project" value="TreeGrafter"/>
</dbReference>
<feature type="compositionally biased region" description="Polar residues" evidence="13">
    <location>
        <begin position="64"/>
        <end position="76"/>
    </location>
</feature>
<feature type="transmembrane region" description="Helical" evidence="14">
    <location>
        <begin position="129"/>
        <end position="150"/>
    </location>
</feature>
<evidence type="ECO:0000256" key="10">
    <source>
        <dbReference type="ARBA" id="ARBA00024363"/>
    </source>
</evidence>
<dbReference type="PANTHER" id="PTHR24221">
    <property type="entry name" value="ATP-BINDING CASSETTE SUB-FAMILY B"/>
    <property type="match status" value="1"/>
</dbReference>
<organism evidence="18">
    <name type="scientific">Dissoconium aciculare CBS 342.82</name>
    <dbReference type="NCBI Taxonomy" id="1314786"/>
    <lineage>
        <taxon>Eukaryota</taxon>
        <taxon>Fungi</taxon>
        <taxon>Dikarya</taxon>
        <taxon>Ascomycota</taxon>
        <taxon>Pezizomycotina</taxon>
        <taxon>Dothideomycetes</taxon>
        <taxon>Dothideomycetidae</taxon>
        <taxon>Mycosphaerellales</taxon>
        <taxon>Dissoconiaceae</taxon>
        <taxon>Dissoconium</taxon>
    </lineage>
</organism>
<dbReference type="Pfam" id="PF00664">
    <property type="entry name" value="ABC_membrane"/>
    <property type="match status" value="1"/>
</dbReference>
<evidence type="ECO:0000256" key="6">
    <source>
        <dbReference type="ARBA" id="ARBA00022840"/>
    </source>
</evidence>
<accession>A0A6J3LRW8</accession>
<dbReference type="GO" id="GO:0005743">
    <property type="term" value="C:mitochondrial inner membrane"/>
    <property type="evidence" value="ECO:0007669"/>
    <property type="project" value="UniProtKB-SubCell"/>
</dbReference>
<dbReference type="Gene3D" id="1.20.1560.10">
    <property type="entry name" value="ABC transporter type 1, transmembrane domain"/>
    <property type="match status" value="1"/>
</dbReference>
<evidence type="ECO:0000256" key="12">
    <source>
        <dbReference type="ARBA" id="ARBA00040792"/>
    </source>
</evidence>
<keyword evidence="6" id="KW-0067">ATP-binding</keyword>
<protein>
    <recommendedName>
        <fullName evidence="11">Iron-sulfur clusters transporter ATM1, mitochondrial</fullName>
    </recommendedName>
    <alternativeName>
        <fullName evidence="12">Iron-sulfur clusters transporter atm1, mitochondrial</fullName>
    </alternativeName>
</protein>
<feature type="region of interest" description="Disordered" evidence="13">
    <location>
        <begin position="53"/>
        <end position="77"/>
    </location>
</feature>
<evidence type="ECO:0000256" key="7">
    <source>
        <dbReference type="ARBA" id="ARBA00022967"/>
    </source>
</evidence>
<dbReference type="FunFam" id="1.20.1560.10:FF:000004">
    <property type="entry name" value="ATP-binding cassette sub-family B member 7"/>
    <property type="match status" value="1"/>
</dbReference>
<proteinExistence type="inferred from homology"/>
<reference evidence="18" key="3">
    <citation type="submission" date="2025-08" db="UniProtKB">
        <authorList>
            <consortium name="RefSeq"/>
        </authorList>
    </citation>
    <scope>IDENTIFICATION</scope>
    <source>
        <strain evidence="18">CBS 342.82</strain>
    </source>
</reference>
<feature type="transmembrane region" description="Helical" evidence="14">
    <location>
        <begin position="162"/>
        <end position="181"/>
    </location>
</feature>
<dbReference type="InterPro" id="IPR027417">
    <property type="entry name" value="P-loop_NTPase"/>
</dbReference>
<keyword evidence="7" id="KW-1278">Translocase</keyword>
<dbReference type="RefSeq" id="XP_033455065.1">
    <property type="nucleotide sequence ID" value="XM_033608596.1"/>
</dbReference>
<dbReference type="PANTHER" id="PTHR24221:SF402">
    <property type="entry name" value="IRON-SULFUR CLUSTERS TRANSPORTER ABCB7, MITOCHONDRIAL"/>
    <property type="match status" value="1"/>
</dbReference>
<evidence type="ECO:0000256" key="11">
    <source>
        <dbReference type="ARBA" id="ARBA00039906"/>
    </source>
</evidence>
<dbReference type="CDD" id="cd18582">
    <property type="entry name" value="ABC_6TM_ATM1_ABCB7"/>
    <property type="match status" value="1"/>
</dbReference>
<dbReference type="SUPFAM" id="SSF90123">
    <property type="entry name" value="ABC transporter transmembrane region"/>
    <property type="match status" value="1"/>
</dbReference>
<keyword evidence="8 14" id="KW-1133">Transmembrane helix</keyword>
<evidence type="ECO:0000313" key="17">
    <source>
        <dbReference type="Proteomes" id="UP000504637"/>
    </source>
</evidence>
<evidence type="ECO:0000256" key="5">
    <source>
        <dbReference type="ARBA" id="ARBA00022741"/>
    </source>
</evidence>
<comment type="subcellular location">
    <subcellularLocation>
        <location evidence="1">Mitochondrion inner membrane</location>
        <topology evidence="1">Multi-pass membrane protein</topology>
    </subcellularLocation>
</comment>
<evidence type="ECO:0000259" key="15">
    <source>
        <dbReference type="PROSITE" id="PS50893"/>
    </source>
</evidence>
<dbReference type="InterPro" id="IPR003593">
    <property type="entry name" value="AAA+_ATPase"/>
</dbReference>
<dbReference type="GO" id="GO:0016887">
    <property type="term" value="F:ATP hydrolysis activity"/>
    <property type="evidence" value="ECO:0007669"/>
    <property type="project" value="InterPro"/>
</dbReference>
<dbReference type="SMART" id="SM00382">
    <property type="entry name" value="AAA"/>
    <property type="match status" value="1"/>
</dbReference>
<dbReference type="PROSITE" id="PS00211">
    <property type="entry name" value="ABC_TRANSPORTER_1"/>
    <property type="match status" value="1"/>
</dbReference>
<dbReference type="GO" id="GO:0005524">
    <property type="term" value="F:ATP binding"/>
    <property type="evidence" value="ECO:0007669"/>
    <property type="project" value="UniProtKB-KW"/>
</dbReference>
<evidence type="ECO:0000256" key="13">
    <source>
        <dbReference type="SAM" id="MobiDB-lite"/>
    </source>
</evidence>
<dbReference type="PROSITE" id="PS50929">
    <property type="entry name" value="ABC_TM1F"/>
    <property type="match status" value="1"/>
</dbReference>
<evidence type="ECO:0000256" key="2">
    <source>
        <dbReference type="ARBA" id="ARBA00011738"/>
    </source>
</evidence>
<dbReference type="InterPro" id="IPR017871">
    <property type="entry name" value="ABC_transporter-like_CS"/>
</dbReference>
<dbReference type="Proteomes" id="UP000504637">
    <property type="component" value="Unplaced"/>
</dbReference>
<evidence type="ECO:0000256" key="9">
    <source>
        <dbReference type="ARBA" id="ARBA00023136"/>
    </source>
</evidence>
<dbReference type="Gene3D" id="3.40.50.300">
    <property type="entry name" value="P-loop containing nucleotide triphosphate hydrolases"/>
    <property type="match status" value="1"/>
</dbReference>
<dbReference type="InterPro" id="IPR036640">
    <property type="entry name" value="ABC1_TM_sf"/>
</dbReference>
<feature type="domain" description="ABC transporter" evidence="15">
    <location>
        <begin position="454"/>
        <end position="690"/>
    </location>
</feature>
<keyword evidence="4 14" id="KW-0812">Transmembrane</keyword>
<dbReference type="GO" id="GO:0140359">
    <property type="term" value="F:ABC-type transporter activity"/>
    <property type="evidence" value="ECO:0007669"/>
    <property type="project" value="InterPro"/>
</dbReference>
<dbReference type="InterPro" id="IPR003439">
    <property type="entry name" value="ABC_transporter-like_ATP-bd"/>
</dbReference>
<dbReference type="OrthoDB" id="6500128at2759"/>
<dbReference type="PROSITE" id="PS50893">
    <property type="entry name" value="ABC_TRANSPORTER_2"/>
    <property type="match status" value="1"/>
</dbReference>
<dbReference type="GeneID" id="54366396"/>
<feature type="transmembrane region" description="Helical" evidence="14">
    <location>
        <begin position="276"/>
        <end position="297"/>
    </location>
</feature>
<dbReference type="CDD" id="cd03253">
    <property type="entry name" value="ABCC_ATM1_transporter"/>
    <property type="match status" value="1"/>
</dbReference>
<dbReference type="InterPro" id="IPR011527">
    <property type="entry name" value="ABC1_TM_dom"/>
</dbReference>
<sequence length="736" mass="80808">MSAMLAGRGCSHTAGIRSCILATRPVASQLGLHVRCSKPWTRPRTFSTTALRRREDARAPSTPAAVSSTTPKSTTPADAIKKAAAAKNDVLLSEQTVSNQMQRQADWAIIRDMAHYLWPKNDFSTRFRVGLSVGLLVGAKVLNVQVPFYFKNIVDSMNIDFVAAGGTAMTVAGAAIFAYGLTRIGATIFQEIRNAVFASVAQKAIRRVAGNVFEHLLRLDLNFHLARQTGGLTRAIDRGTKGISFLLTSMVFHIIPTALEISLVCGILTWQYGWKFALLTVGTMSAYSWFTITTTAWRTKFRKQANAADNKGATVAVDSLINYEAVKYFNNEAYEAKRYDSALKNYEDASIKVATSLAYLNMGQNLIFSTALTGMMYMAAQGVAAGNLTVGDLVMVNQLVFQLSVPLNFLGSVYRELRQSLLDMETLFNLQKVNVAVIEAPDAKPLQLTKGGEIKFENVSFAYRPDRPILQNLNLTIPAGQKIAIVGPSGCGKSTILRLLFRFYDVQSGRITIDGQDIRTITLESLRKAIGVVPQDTPLFNDTIEHNVRYGDITAPRERVLAAAKRARIHDIIESLPEGYDTKVGERGMMISGGEKQRLAVSRLILKDPPLLFFDEATSALDTHTEQTLLANINSILKEKRRTSVFIAHRLRTIYDSDAIIVLKNGAVAEQGTHDDLISRQGGIYEELWNAQEMAFVEGEQEGEGDAVAKVLDVDGKVGEDEGISKSRPPSPAEKK</sequence>
<keyword evidence="9 14" id="KW-0472">Membrane</keyword>
<keyword evidence="17" id="KW-1185">Reference proteome</keyword>
<evidence type="ECO:0000259" key="16">
    <source>
        <dbReference type="PROSITE" id="PS50929"/>
    </source>
</evidence>
<comment type="similarity">
    <text evidence="10">Belongs to the ABC transporter superfamily. ABCB family. Heavy Metal importer (TC 3.A.1.210) subfamily.</text>
</comment>
<dbReference type="InterPro" id="IPR039421">
    <property type="entry name" value="Type_1_exporter"/>
</dbReference>
<dbReference type="SUPFAM" id="SSF52540">
    <property type="entry name" value="P-loop containing nucleoside triphosphate hydrolases"/>
    <property type="match status" value="1"/>
</dbReference>
<keyword evidence="5" id="KW-0547">Nucleotide-binding</keyword>
<dbReference type="GO" id="GO:0140466">
    <property type="term" value="P:iron-sulfur cluster export from the mitochondrion"/>
    <property type="evidence" value="ECO:0007669"/>
    <property type="project" value="UniProtKB-ARBA"/>
</dbReference>
<evidence type="ECO:0000256" key="8">
    <source>
        <dbReference type="ARBA" id="ARBA00022989"/>
    </source>
</evidence>
<evidence type="ECO:0000313" key="18">
    <source>
        <dbReference type="RefSeq" id="XP_033455065.1"/>
    </source>
</evidence>
<keyword evidence="3" id="KW-0813">Transport</keyword>
<feature type="domain" description="ABC transmembrane type-1" evidence="16">
    <location>
        <begin position="131"/>
        <end position="419"/>
    </location>
</feature>
<name>A0A6J3LRW8_9PEZI</name>
<evidence type="ECO:0000256" key="14">
    <source>
        <dbReference type="SAM" id="Phobius"/>
    </source>
</evidence>
<comment type="subunit">
    <text evidence="2">Homodimer.</text>
</comment>
<feature type="transmembrane region" description="Helical" evidence="14">
    <location>
        <begin position="243"/>
        <end position="270"/>
    </location>
</feature>
<dbReference type="FunFam" id="3.40.50.300:FF:000186">
    <property type="entry name" value="ATP-binding cassette sub-family B member 7, mitochondrial"/>
    <property type="match status" value="1"/>
</dbReference>
<reference evidence="18" key="2">
    <citation type="submission" date="2020-04" db="EMBL/GenBank/DDBJ databases">
        <authorList>
            <consortium name="NCBI Genome Project"/>
        </authorList>
    </citation>
    <scope>NUCLEOTIDE SEQUENCE</scope>
    <source>
        <strain evidence="18">CBS 342.82</strain>
    </source>
</reference>
<gene>
    <name evidence="18" type="ORF">K489DRAFT_435429</name>
</gene>
<evidence type="ECO:0000256" key="4">
    <source>
        <dbReference type="ARBA" id="ARBA00022692"/>
    </source>
</evidence>
<dbReference type="AlphaFoldDB" id="A0A6J3LRW8"/>
<dbReference type="Pfam" id="PF00005">
    <property type="entry name" value="ABC_tran"/>
    <property type="match status" value="1"/>
</dbReference>
<evidence type="ECO:0000256" key="1">
    <source>
        <dbReference type="ARBA" id="ARBA00004448"/>
    </source>
</evidence>
<evidence type="ECO:0000256" key="3">
    <source>
        <dbReference type="ARBA" id="ARBA00022448"/>
    </source>
</evidence>
<reference evidence="18" key="1">
    <citation type="submission" date="2020-01" db="EMBL/GenBank/DDBJ databases">
        <authorList>
            <consortium name="DOE Joint Genome Institute"/>
            <person name="Haridas S."/>
            <person name="Albert R."/>
            <person name="Binder M."/>
            <person name="Bloem J."/>
            <person name="Labutti K."/>
            <person name="Salamov A."/>
            <person name="Andreopoulos B."/>
            <person name="Baker S.E."/>
            <person name="Barry K."/>
            <person name="Bills G."/>
            <person name="Bluhm B.H."/>
            <person name="Cannon C."/>
            <person name="Castanera R."/>
            <person name="Culley D.E."/>
            <person name="Daum C."/>
            <person name="Ezra D."/>
            <person name="Gonzalez J.B."/>
            <person name="Henrissat B."/>
            <person name="Kuo A."/>
            <person name="Liang C."/>
            <person name="Lipzen A."/>
            <person name="Lutzoni F."/>
            <person name="Magnuson J."/>
            <person name="Mondo S."/>
            <person name="Nolan M."/>
            <person name="Ohm R."/>
            <person name="Pangilinan J."/>
            <person name="Park H.-J."/>
            <person name="Ramirez L."/>
            <person name="Alfaro M."/>
            <person name="Sun H."/>
            <person name="Tritt A."/>
            <person name="Yoshinaga Y."/>
            <person name="Zwiers L.-H."/>
            <person name="Turgeon B.G."/>
            <person name="Goodwin S.B."/>
            <person name="Spatafora J.W."/>
            <person name="Crous P.W."/>
            <person name="Grigoriev I.V."/>
        </authorList>
    </citation>
    <scope>NUCLEOTIDE SEQUENCE</scope>
    <source>
        <strain evidence="18">CBS 342.82</strain>
    </source>
</reference>